<reference evidence="2" key="1">
    <citation type="submission" date="2017-03" db="EMBL/GenBank/DDBJ databases">
        <authorList>
            <person name="Lund M.B."/>
        </authorList>
    </citation>
    <scope>NUCLEOTIDE SEQUENCE [LARGE SCALE GENOMIC DNA]</scope>
</reference>
<comment type="caution">
    <text evidence="1">The sequence shown here is derived from an EMBL/GenBank/DDBJ whole genome shotgun (WGS) entry which is preliminary data.</text>
</comment>
<sequence length="64" mass="7206">MFDRLVQVLVCGIAYVRIADNGCSVIRTRTRRDESVTAGIFTELKQNLSEVYDKMIGLELATLI</sequence>
<dbReference type="EMBL" id="NAEP01000021">
    <property type="protein sequence ID" value="PDQ36249.1"/>
    <property type="molecule type" value="Genomic_DNA"/>
</dbReference>
<accession>A0A2A6FU53</accession>
<gene>
    <name evidence="1" type="ORF">B5766_01875</name>
</gene>
<evidence type="ECO:0000313" key="1">
    <source>
        <dbReference type="EMBL" id="PDQ36249.1"/>
    </source>
</evidence>
<evidence type="ECO:0000313" key="2">
    <source>
        <dbReference type="Proteomes" id="UP000219994"/>
    </source>
</evidence>
<name>A0A2A6FU53_9MICO</name>
<proteinExistence type="predicted"/>
<protein>
    <submittedName>
        <fullName evidence="1">IS5/IS1182 family transposase</fullName>
    </submittedName>
</protein>
<organism evidence="1 2">
    <name type="scientific">Candidatus Lumbricidiphila eiseniae</name>
    <dbReference type="NCBI Taxonomy" id="1969409"/>
    <lineage>
        <taxon>Bacteria</taxon>
        <taxon>Bacillati</taxon>
        <taxon>Actinomycetota</taxon>
        <taxon>Actinomycetes</taxon>
        <taxon>Micrococcales</taxon>
        <taxon>Microbacteriaceae</taxon>
        <taxon>Candidatus Lumbricidiphila</taxon>
    </lineage>
</organism>
<feature type="non-terminal residue" evidence="1">
    <location>
        <position position="64"/>
    </location>
</feature>
<dbReference type="AlphaFoldDB" id="A0A2A6FU53"/>
<dbReference type="Proteomes" id="UP000219994">
    <property type="component" value="Unassembled WGS sequence"/>
</dbReference>